<dbReference type="CDD" id="cd03316">
    <property type="entry name" value="MR_like"/>
    <property type="match status" value="1"/>
</dbReference>
<dbReference type="InterPro" id="IPR013341">
    <property type="entry name" value="Mandelate_racemase_N_dom"/>
</dbReference>
<dbReference type="PANTHER" id="PTHR48080:SF2">
    <property type="entry name" value="D-GALACTONATE DEHYDRATASE"/>
    <property type="match status" value="1"/>
</dbReference>
<dbReference type="SUPFAM" id="SSF54826">
    <property type="entry name" value="Enolase N-terminal domain-like"/>
    <property type="match status" value="1"/>
</dbReference>
<dbReference type="AlphaFoldDB" id="A0AAE3N6B5"/>
<dbReference type="Pfam" id="PF02746">
    <property type="entry name" value="MR_MLE_N"/>
    <property type="match status" value="1"/>
</dbReference>
<dbReference type="PANTHER" id="PTHR48080">
    <property type="entry name" value="D-GALACTONATE DEHYDRATASE-RELATED"/>
    <property type="match status" value="1"/>
</dbReference>
<dbReference type="InterPro" id="IPR018110">
    <property type="entry name" value="Mandel_Rmase/mucon_lact_enz_CS"/>
</dbReference>
<proteinExistence type="predicted"/>
<evidence type="ECO:0000313" key="3">
    <source>
        <dbReference type="EMBL" id="MDA7416395.1"/>
    </source>
</evidence>
<dbReference type="InterPro" id="IPR036849">
    <property type="entry name" value="Enolase-like_C_sf"/>
</dbReference>
<feature type="domain" description="Mandelate racemase/muconate lactonizing enzyme C-terminal" evidence="2">
    <location>
        <begin position="160"/>
        <end position="254"/>
    </location>
</feature>
<dbReference type="InterPro" id="IPR029017">
    <property type="entry name" value="Enolase-like_N"/>
</dbReference>
<dbReference type="GO" id="GO:0009063">
    <property type="term" value="P:amino acid catabolic process"/>
    <property type="evidence" value="ECO:0007669"/>
    <property type="project" value="InterPro"/>
</dbReference>
<comment type="caution">
    <text evidence="3">The sequence shown here is derived from an EMBL/GenBank/DDBJ whole genome shotgun (WGS) entry which is preliminary data.</text>
</comment>
<dbReference type="EMBL" id="JAQIPB010000002">
    <property type="protein sequence ID" value="MDA7416395.1"/>
    <property type="molecule type" value="Genomic_DNA"/>
</dbReference>
<dbReference type="Pfam" id="PF13378">
    <property type="entry name" value="MR_MLE_C"/>
    <property type="match status" value="1"/>
</dbReference>
<dbReference type="InterPro" id="IPR029065">
    <property type="entry name" value="Enolase_C-like"/>
</dbReference>
<evidence type="ECO:0000259" key="2">
    <source>
        <dbReference type="SMART" id="SM00922"/>
    </source>
</evidence>
<organism evidence="3 4">
    <name type="scientific">Xenophilus arseniciresistens</name>
    <dbReference type="NCBI Taxonomy" id="1283306"/>
    <lineage>
        <taxon>Bacteria</taxon>
        <taxon>Pseudomonadati</taxon>
        <taxon>Pseudomonadota</taxon>
        <taxon>Betaproteobacteria</taxon>
        <taxon>Burkholderiales</taxon>
        <taxon>Comamonadaceae</taxon>
        <taxon>Xenophilus</taxon>
    </lineage>
</organism>
<keyword evidence="1" id="KW-0456">Lyase</keyword>
<gene>
    <name evidence="3" type="ORF">PGB34_08455</name>
</gene>
<dbReference type="GO" id="GO:0016829">
    <property type="term" value="F:lyase activity"/>
    <property type="evidence" value="ECO:0007669"/>
    <property type="project" value="UniProtKB-KW"/>
</dbReference>
<sequence length="385" mass="41172">MTLPSLPTPALTPARIDAHVFRHPIRTPVRTSFGVMHDRPALFVRVQDDDGAAGWGEVWCNFPGCGAEHRARLIDTVLAPLLLGQHFQGPAEAWKHLSERTAVLAIQSGEPGPLAQAIAGIDLALWDLSARRAGQPLWRHLGGTRSRVPVYASGINPDAPEQTALRCRAQGYRAFKLKIGFGEERDLANLDAMRRALGDATPLMVDANQGWSLDEALHMAERLRPYGLQWLEEPLRADRPWHEWQALQAATSIALAGGENIAGAAAFDVALQARVFSVLQPDAAKWGGISANWEVIQRGQAAGLRYCPHYLGAGVGLLASAHLLAAAGGEGMLEVDANDNPLRTALSPAAQHIDGEGCIDLGEAPGIGVLPDPAQIARLVGRAGN</sequence>
<evidence type="ECO:0000313" key="4">
    <source>
        <dbReference type="Proteomes" id="UP001212602"/>
    </source>
</evidence>
<dbReference type="InterPro" id="IPR034593">
    <property type="entry name" value="DgoD-like"/>
</dbReference>
<name>A0AAE3N6B5_9BURK</name>
<dbReference type="SMART" id="SM00922">
    <property type="entry name" value="MR_MLE"/>
    <property type="match status" value="1"/>
</dbReference>
<evidence type="ECO:0000256" key="1">
    <source>
        <dbReference type="ARBA" id="ARBA00023239"/>
    </source>
</evidence>
<keyword evidence="4" id="KW-1185">Reference proteome</keyword>
<dbReference type="Gene3D" id="3.20.20.120">
    <property type="entry name" value="Enolase-like C-terminal domain"/>
    <property type="match status" value="1"/>
</dbReference>
<dbReference type="Gene3D" id="3.30.390.10">
    <property type="entry name" value="Enolase-like, N-terminal domain"/>
    <property type="match status" value="1"/>
</dbReference>
<dbReference type="RefSeq" id="WP_271427615.1">
    <property type="nucleotide sequence ID" value="NZ_JAQIPB010000002.1"/>
</dbReference>
<dbReference type="Proteomes" id="UP001212602">
    <property type="component" value="Unassembled WGS sequence"/>
</dbReference>
<reference evidence="3" key="1">
    <citation type="submission" date="2023-01" db="EMBL/GenBank/DDBJ databases">
        <title>Xenophilus mangrovi sp. nov., isolated from soil of Mangrove nature reserve.</title>
        <authorList>
            <person name="Xu S."/>
            <person name="Liu Z."/>
            <person name="Xu Y."/>
        </authorList>
    </citation>
    <scope>NUCLEOTIDE SEQUENCE</scope>
    <source>
        <strain evidence="3">YW8</strain>
    </source>
</reference>
<accession>A0AAE3N6B5</accession>
<dbReference type="SFLD" id="SFLDG00179">
    <property type="entry name" value="mandelate_racemase"/>
    <property type="match status" value="1"/>
</dbReference>
<dbReference type="PROSITE" id="PS00909">
    <property type="entry name" value="MR_MLE_2"/>
    <property type="match status" value="1"/>
</dbReference>
<dbReference type="SFLD" id="SFLDS00001">
    <property type="entry name" value="Enolase"/>
    <property type="match status" value="1"/>
</dbReference>
<dbReference type="InterPro" id="IPR013342">
    <property type="entry name" value="Mandelate_racemase_C"/>
</dbReference>
<protein>
    <submittedName>
        <fullName evidence="3">Mandelate racemase/muconate lactonizing enzyme family protein</fullName>
    </submittedName>
</protein>
<dbReference type="SUPFAM" id="SSF51604">
    <property type="entry name" value="Enolase C-terminal domain-like"/>
    <property type="match status" value="1"/>
</dbReference>